<evidence type="ECO:0000256" key="7">
    <source>
        <dbReference type="ARBA" id="ARBA00047899"/>
    </source>
</evidence>
<comment type="catalytic activity">
    <reaction evidence="7">
        <text>L-threonyl-[protein] + ATP = O-phospho-L-threonyl-[protein] + ADP + H(+)</text>
        <dbReference type="Rhea" id="RHEA:46608"/>
        <dbReference type="Rhea" id="RHEA-COMP:11060"/>
        <dbReference type="Rhea" id="RHEA-COMP:11605"/>
        <dbReference type="ChEBI" id="CHEBI:15378"/>
        <dbReference type="ChEBI" id="CHEBI:30013"/>
        <dbReference type="ChEBI" id="CHEBI:30616"/>
        <dbReference type="ChEBI" id="CHEBI:61977"/>
        <dbReference type="ChEBI" id="CHEBI:456216"/>
        <dbReference type="EC" id="2.7.11.1"/>
    </reaction>
</comment>
<dbReference type="GeneID" id="98115627"/>
<comment type="catalytic activity">
    <reaction evidence="8">
        <text>L-seryl-[protein] + ATP = O-phospho-L-seryl-[protein] + ADP + H(+)</text>
        <dbReference type="Rhea" id="RHEA:17989"/>
        <dbReference type="Rhea" id="RHEA-COMP:9863"/>
        <dbReference type="Rhea" id="RHEA-COMP:11604"/>
        <dbReference type="ChEBI" id="CHEBI:15378"/>
        <dbReference type="ChEBI" id="CHEBI:29999"/>
        <dbReference type="ChEBI" id="CHEBI:30616"/>
        <dbReference type="ChEBI" id="CHEBI:83421"/>
        <dbReference type="ChEBI" id="CHEBI:456216"/>
        <dbReference type="EC" id="2.7.11.1"/>
    </reaction>
</comment>
<organism evidence="10 11">
    <name type="scientific">Ceratocystis lukuohia</name>
    <dbReference type="NCBI Taxonomy" id="2019550"/>
    <lineage>
        <taxon>Eukaryota</taxon>
        <taxon>Fungi</taxon>
        <taxon>Dikarya</taxon>
        <taxon>Ascomycota</taxon>
        <taxon>Pezizomycotina</taxon>
        <taxon>Sordariomycetes</taxon>
        <taxon>Hypocreomycetidae</taxon>
        <taxon>Microascales</taxon>
        <taxon>Ceratocystidaceae</taxon>
        <taxon>Ceratocystis</taxon>
    </lineage>
</organism>
<dbReference type="EC" id="2.7.11.1" evidence="1"/>
<dbReference type="PANTHER" id="PTHR47634:SF9">
    <property type="entry name" value="PROTEIN KINASE DOMAIN-CONTAINING PROTEIN-RELATED"/>
    <property type="match status" value="1"/>
</dbReference>
<evidence type="ECO:0000256" key="4">
    <source>
        <dbReference type="ARBA" id="ARBA00022741"/>
    </source>
</evidence>
<evidence type="ECO:0000256" key="5">
    <source>
        <dbReference type="ARBA" id="ARBA00022777"/>
    </source>
</evidence>
<accession>A0ABR4MUZ5</accession>
<dbReference type="InterPro" id="IPR008271">
    <property type="entry name" value="Ser/Thr_kinase_AS"/>
</dbReference>
<dbReference type="EMBL" id="JABSNW010000001">
    <property type="protein sequence ID" value="KAL2892024.1"/>
    <property type="molecule type" value="Genomic_DNA"/>
</dbReference>
<proteinExistence type="predicted"/>
<evidence type="ECO:0000259" key="9">
    <source>
        <dbReference type="PROSITE" id="PS50011"/>
    </source>
</evidence>
<evidence type="ECO:0000256" key="6">
    <source>
        <dbReference type="ARBA" id="ARBA00022840"/>
    </source>
</evidence>
<dbReference type="PROSITE" id="PS50011">
    <property type="entry name" value="PROTEIN_KINASE_DOM"/>
    <property type="match status" value="1"/>
</dbReference>
<dbReference type="GO" id="GO:0016301">
    <property type="term" value="F:kinase activity"/>
    <property type="evidence" value="ECO:0007669"/>
    <property type="project" value="UniProtKB-KW"/>
</dbReference>
<comment type="caution">
    <text evidence="10">The sequence shown here is derived from an EMBL/GenBank/DDBJ whole genome shotgun (WGS) entry which is preliminary data.</text>
</comment>
<keyword evidence="5 10" id="KW-0418">Kinase</keyword>
<dbReference type="Gene3D" id="1.10.510.10">
    <property type="entry name" value="Transferase(Phosphotransferase) domain 1"/>
    <property type="match status" value="1"/>
</dbReference>
<protein>
    <recommendedName>
        <fullName evidence="1">non-specific serine/threonine protein kinase</fullName>
        <ecNumber evidence="1">2.7.11.1</ecNumber>
    </recommendedName>
</protein>
<dbReference type="InterPro" id="IPR011009">
    <property type="entry name" value="Kinase-like_dom_sf"/>
</dbReference>
<keyword evidence="6" id="KW-0067">ATP-binding</keyword>
<keyword evidence="2" id="KW-0723">Serine/threonine-protein kinase</keyword>
<dbReference type="Pfam" id="PF00069">
    <property type="entry name" value="Pkinase"/>
    <property type="match status" value="1"/>
</dbReference>
<evidence type="ECO:0000256" key="3">
    <source>
        <dbReference type="ARBA" id="ARBA00022679"/>
    </source>
</evidence>
<evidence type="ECO:0000256" key="8">
    <source>
        <dbReference type="ARBA" id="ARBA00048679"/>
    </source>
</evidence>
<sequence length="418" mass="47068">MSSFLRQLVPFLKGPATPRSFPTTGFQLLPRHVAVEEETLPDYLAARYYPALIGQVLESRYQLVGKLGFGTTSTVWLAKDLKLCPIFSKHSHVSIKILIRSSSLGSRSRVELDANSRISQGPKNHPGRDALRPLLNSFIITGPDGEHQCLVHPPLWENMATFLSRNPIGRLPAPVLAIVLQRVFQALDYLHNHCHLVHTDVKADNIMFGIGDDKTLYDFEEAEVASPTPRKELGDGRVIYVSRTIDRPSKIGPPVLCDLGSAFPGDTPRMEDVQPDQYRSPEMILGIPWSYRIDVWSVGCMIWDLFEAKMLFRGGDPEPNTYRGRAHLAEIISVLGFPKLDLIQRGDYRSKFFADTGEWNAGIELRPPQSLETLETTLQGEDKELFLKMVRAMLQWAAEDRKTPSELANDPWIVKQLS</sequence>
<dbReference type="PROSITE" id="PS00108">
    <property type="entry name" value="PROTEIN_KINASE_ST"/>
    <property type="match status" value="1"/>
</dbReference>
<feature type="domain" description="Protein kinase" evidence="9">
    <location>
        <begin position="61"/>
        <end position="413"/>
    </location>
</feature>
<dbReference type="SUPFAM" id="SSF56112">
    <property type="entry name" value="Protein kinase-like (PK-like)"/>
    <property type="match status" value="1"/>
</dbReference>
<evidence type="ECO:0000256" key="1">
    <source>
        <dbReference type="ARBA" id="ARBA00012513"/>
    </source>
</evidence>
<reference evidence="10 11" key="1">
    <citation type="submission" date="2020-05" db="EMBL/GenBank/DDBJ databases">
        <title>Ceratocystis lukuohia genome.</title>
        <authorList>
            <person name="Harrington T.C."/>
            <person name="Kim K."/>
            <person name="Mayers C.G."/>
        </authorList>
    </citation>
    <scope>NUCLEOTIDE SEQUENCE [LARGE SCALE GENOMIC DNA]</scope>
    <source>
        <strain evidence="10 11">C4212</strain>
    </source>
</reference>
<name>A0ABR4MUZ5_9PEZI</name>
<dbReference type="InterPro" id="IPR000719">
    <property type="entry name" value="Prot_kinase_dom"/>
</dbReference>
<dbReference type="RefSeq" id="XP_070863203.1">
    <property type="nucleotide sequence ID" value="XM_071005739.1"/>
</dbReference>
<evidence type="ECO:0000313" key="11">
    <source>
        <dbReference type="Proteomes" id="UP001610728"/>
    </source>
</evidence>
<keyword evidence="3" id="KW-0808">Transferase</keyword>
<dbReference type="Proteomes" id="UP001610728">
    <property type="component" value="Unassembled WGS sequence"/>
</dbReference>
<dbReference type="InterPro" id="IPR051334">
    <property type="entry name" value="SRPK"/>
</dbReference>
<evidence type="ECO:0000256" key="2">
    <source>
        <dbReference type="ARBA" id="ARBA00022527"/>
    </source>
</evidence>
<gene>
    <name evidence="10" type="ORF">HOO65_011382</name>
</gene>
<evidence type="ECO:0000313" key="10">
    <source>
        <dbReference type="EMBL" id="KAL2892024.1"/>
    </source>
</evidence>
<dbReference type="Gene3D" id="3.30.200.20">
    <property type="entry name" value="Phosphorylase Kinase, domain 1"/>
    <property type="match status" value="1"/>
</dbReference>
<keyword evidence="11" id="KW-1185">Reference proteome</keyword>
<keyword evidence="4" id="KW-0547">Nucleotide-binding</keyword>
<dbReference type="SMART" id="SM00220">
    <property type="entry name" value="S_TKc"/>
    <property type="match status" value="1"/>
</dbReference>
<dbReference type="PANTHER" id="PTHR47634">
    <property type="entry name" value="PROTEIN KINASE DOMAIN-CONTAINING PROTEIN-RELATED"/>
    <property type="match status" value="1"/>
</dbReference>